<protein>
    <recommendedName>
        <fullName evidence="6">V-SNARE coiled-coil homology domain-containing protein</fullName>
    </recommendedName>
</protein>
<sequence>MTDKLQQVQQDVEEVKVLMVENVNKADERGDKLTDLDERAAKLLNSSHSFHKQSKKVLVKQKRENLKGKIGIIAIVVVLFLIIIIVAIVMLSTSDGGPTTASNNAITPMPTESSGRN</sequence>
<keyword evidence="5" id="KW-1133">Transmembrane helix</keyword>
<dbReference type="PROSITE" id="PS50892">
    <property type="entry name" value="V_SNARE"/>
    <property type="match status" value="1"/>
</dbReference>
<evidence type="ECO:0000256" key="1">
    <source>
        <dbReference type="ARBA" id="ARBA00008025"/>
    </source>
</evidence>
<dbReference type="InterPro" id="IPR001388">
    <property type="entry name" value="Synaptobrevin-like"/>
</dbReference>
<dbReference type="GO" id="GO:0012505">
    <property type="term" value="C:endomembrane system"/>
    <property type="evidence" value="ECO:0007669"/>
    <property type="project" value="UniProtKB-SubCell"/>
</dbReference>
<evidence type="ECO:0000256" key="4">
    <source>
        <dbReference type="SAM" id="MobiDB-lite"/>
    </source>
</evidence>
<dbReference type="PANTHER" id="PTHR45701">
    <property type="entry name" value="SYNAPTOBREVIN FAMILY MEMBER"/>
    <property type="match status" value="1"/>
</dbReference>
<organism evidence="7 8">
    <name type="scientific">Alosa alosa</name>
    <name type="common">allis shad</name>
    <dbReference type="NCBI Taxonomy" id="278164"/>
    <lineage>
        <taxon>Eukaryota</taxon>
        <taxon>Metazoa</taxon>
        <taxon>Chordata</taxon>
        <taxon>Craniata</taxon>
        <taxon>Vertebrata</taxon>
        <taxon>Euteleostomi</taxon>
        <taxon>Actinopterygii</taxon>
        <taxon>Neopterygii</taxon>
        <taxon>Teleostei</taxon>
        <taxon>Clupei</taxon>
        <taxon>Clupeiformes</taxon>
        <taxon>Clupeoidei</taxon>
        <taxon>Clupeidae</taxon>
        <taxon>Alosa</taxon>
    </lineage>
</organism>
<evidence type="ECO:0000313" key="8">
    <source>
        <dbReference type="Proteomes" id="UP000823561"/>
    </source>
</evidence>
<dbReference type="GO" id="GO:0016192">
    <property type="term" value="P:vesicle-mediated transport"/>
    <property type="evidence" value="ECO:0007669"/>
    <property type="project" value="InterPro"/>
</dbReference>
<dbReference type="AlphaFoldDB" id="A0AAV6GBY3"/>
<evidence type="ECO:0000313" key="7">
    <source>
        <dbReference type="EMBL" id="KAG5272648.1"/>
    </source>
</evidence>
<feature type="transmembrane region" description="Helical" evidence="5">
    <location>
        <begin position="70"/>
        <end position="91"/>
    </location>
</feature>
<dbReference type="InterPro" id="IPR016444">
    <property type="entry name" value="Synaptobrevin/VAMP"/>
</dbReference>
<keyword evidence="5" id="KW-0472">Membrane</keyword>
<dbReference type="Pfam" id="PF00957">
    <property type="entry name" value="Synaptobrevin"/>
    <property type="match status" value="1"/>
</dbReference>
<dbReference type="Gene3D" id="1.20.5.110">
    <property type="match status" value="1"/>
</dbReference>
<keyword evidence="8" id="KW-1185">Reference proteome</keyword>
<accession>A0AAV6GBY3</accession>
<feature type="region of interest" description="Disordered" evidence="4">
    <location>
        <begin position="94"/>
        <end position="117"/>
    </location>
</feature>
<dbReference type="SUPFAM" id="SSF58038">
    <property type="entry name" value="SNARE fusion complex"/>
    <property type="match status" value="1"/>
</dbReference>
<evidence type="ECO:0000256" key="5">
    <source>
        <dbReference type="SAM" id="Phobius"/>
    </source>
</evidence>
<evidence type="ECO:0000256" key="3">
    <source>
        <dbReference type="PROSITE-ProRule" id="PRU00290"/>
    </source>
</evidence>
<dbReference type="PRINTS" id="PR00219">
    <property type="entry name" value="SYNAPTOBREVN"/>
</dbReference>
<reference evidence="7" key="1">
    <citation type="submission" date="2020-10" db="EMBL/GenBank/DDBJ databases">
        <title>Chromosome-scale genome assembly of the Allis shad, Alosa alosa.</title>
        <authorList>
            <person name="Margot Z."/>
            <person name="Christophe K."/>
            <person name="Cabau C."/>
            <person name="Louis A."/>
            <person name="Berthelot C."/>
            <person name="Parey E."/>
            <person name="Roest Crollius H."/>
            <person name="Montfort J."/>
            <person name="Robinson-Rechavi M."/>
            <person name="Bucao C."/>
            <person name="Bouchez O."/>
            <person name="Gislard M."/>
            <person name="Lluch J."/>
            <person name="Milhes M."/>
            <person name="Lampietro C."/>
            <person name="Lopez Roques C."/>
            <person name="Donnadieu C."/>
            <person name="Braasch I."/>
            <person name="Desvignes T."/>
            <person name="Postlethwait J."/>
            <person name="Bobe J."/>
            <person name="Guiguen Y."/>
        </authorList>
    </citation>
    <scope>NUCLEOTIDE SEQUENCE</scope>
    <source>
        <strain evidence="7">M-15738</strain>
        <tissue evidence="7">Blood</tissue>
    </source>
</reference>
<dbReference type="GO" id="GO:0016020">
    <property type="term" value="C:membrane"/>
    <property type="evidence" value="ECO:0007669"/>
    <property type="project" value="InterPro"/>
</dbReference>
<proteinExistence type="inferred from homology"/>
<feature type="domain" description="V-SNARE coiled-coil homology" evidence="6">
    <location>
        <begin position="4"/>
        <end position="64"/>
    </location>
</feature>
<keyword evidence="5" id="KW-0812">Transmembrane</keyword>
<dbReference type="Proteomes" id="UP000823561">
    <property type="component" value="Chromosome 12"/>
</dbReference>
<comment type="similarity">
    <text evidence="1">Belongs to the synaptobrevin family.</text>
</comment>
<gene>
    <name evidence="7" type="ORF">AALO_G00167820</name>
</gene>
<evidence type="ECO:0000259" key="6">
    <source>
        <dbReference type="PROSITE" id="PS50892"/>
    </source>
</evidence>
<comment type="caution">
    <text evidence="7">The sequence shown here is derived from an EMBL/GenBank/DDBJ whole genome shotgun (WGS) entry which is preliminary data.</text>
</comment>
<dbReference type="InterPro" id="IPR042855">
    <property type="entry name" value="V_SNARE_CC"/>
</dbReference>
<keyword evidence="3" id="KW-0175">Coiled coil</keyword>
<comment type="subcellular location">
    <subcellularLocation>
        <location evidence="2">Endomembrane system</location>
        <topology evidence="2">Single-pass type IV membrane protein</topology>
    </subcellularLocation>
</comment>
<evidence type="ECO:0000256" key="2">
    <source>
        <dbReference type="ARBA" id="ARBA00046280"/>
    </source>
</evidence>
<name>A0AAV6GBY3_9TELE</name>
<dbReference type="EMBL" id="JADWDJ010000012">
    <property type="protein sequence ID" value="KAG5272648.1"/>
    <property type="molecule type" value="Genomic_DNA"/>
</dbReference>
<dbReference type="PROSITE" id="PS00417">
    <property type="entry name" value="SYNAPTOBREVIN"/>
    <property type="match status" value="1"/>
</dbReference>